<dbReference type="Gene3D" id="3.30.565.10">
    <property type="entry name" value="Histidine kinase-like ATPase, C-terminal domain"/>
    <property type="match status" value="1"/>
</dbReference>
<dbReference type="Pfam" id="PF07695">
    <property type="entry name" value="7TMR-DISM_7TM"/>
    <property type="match status" value="1"/>
</dbReference>
<protein>
    <submittedName>
        <fullName evidence="4">DNA-binding response regulator/sensor histidine kinase</fullName>
    </submittedName>
</protein>
<accession>A0A090WRX9</accession>
<feature type="transmembrane region" description="Helical" evidence="1">
    <location>
        <begin position="12"/>
        <end position="30"/>
    </location>
</feature>
<feature type="domain" description="Signal transduction histidine kinase internal region" evidence="2">
    <location>
        <begin position="245"/>
        <end position="323"/>
    </location>
</feature>
<dbReference type="GO" id="GO:0003677">
    <property type="term" value="F:DNA binding"/>
    <property type="evidence" value="ECO:0007669"/>
    <property type="project" value="UniProtKB-KW"/>
</dbReference>
<evidence type="ECO:0000259" key="3">
    <source>
        <dbReference type="Pfam" id="PF07695"/>
    </source>
</evidence>
<dbReference type="InterPro" id="IPR050640">
    <property type="entry name" value="Bact_2-comp_sensor_kinase"/>
</dbReference>
<keyword evidence="1" id="KW-0472">Membrane</keyword>
<reference evidence="4 5" key="1">
    <citation type="journal article" date="2014" name="Genome Announc.">
        <title>Draft Genome Sequences of Marine Flavobacterium Algibacter lectus Strains SS8 and NR4.</title>
        <authorList>
            <person name="Takatani N."/>
            <person name="Nakanishi M."/>
            <person name="Meirelles P."/>
            <person name="Mino S."/>
            <person name="Suda W."/>
            <person name="Oshima K."/>
            <person name="Hattori M."/>
            <person name="Ohkuma M."/>
            <person name="Hosokawa M."/>
            <person name="Miyashita K."/>
            <person name="Thompson F.L."/>
            <person name="Niwa A."/>
            <person name="Sawabe T."/>
            <person name="Sawabe T."/>
        </authorList>
    </citation>
    <scope>NUCLEOTIDE SEQUENCE [LARGE SCALE GENOMIC DNA]</scope>
    <source>
        <strain evidence="5">JCM19274</strain>
    </source>
</reference>
<dbReference type="PANTHER" id="PTHR34220:SF7">
    <property type="entry name" value="SENSOR HISTIDINE KINASE YPDA"/>
    <property type="match status" value="1"/>
</dbReference>
<keyword evidence="4" id="KW-0808">Transferase</keyword>
<dbReference type="PANTHER" id="PTHR34220">
    <property type="entry name" value="SENSOR HISTIDINE KINASE YPDA"/>
    <property type="match status" value="1"/>
</dbReference>
<feature type="transmembrane region" description="Helical" evidence="1">
    <location>
        <begin position="133"/>
        <end position="153"/>
    </location>
</feature>
<dbReference type="AlphaFoldDB" id="A0A090WRX9"/>
<feature type="domain" description="7TM-DISM receptor extracellular" evidence="3">
    <location>
        <begin position="12"/>
        <end position="219"/>
    </location>
</feature>
<dbReference type="RefSeq" id="WP_052416010.1">
    <property type="nucleotide sequence ID" value="NZ_BBNU01000007.1"/>
</dbReference>
<dbReference type="InterPro" id="IPR010559">
    <property type="entry name" value="Sig_transdc_His_kin_internal"/>
</dbReference>
<evidence type="ECO:0000313" key="5">
    <source>
        <dbReference type="Proteomes" id="UP000029643"/>
    </source>
</evidence>
<keyword evidence="1" id="KW-1133">Transmembrane helix</keyword>
<dbReference type="SUPFAM" id="SSF55874">
    <property type="entry name" value="ATPase domain of HSP90 chaperone/DNA topoisomerase II/histidine kinase"/>
    <property type="match status" value="1"/>
</dbReference>
<evidence type="ECO:0000313" key="4">
    <source>
        <dbReference type="EMBL" id="GAL79776.1"/>
    </source>
</evidence>
<proteinExistence type="predicted"/>
<organism evidence="4 5">
    <name type="scientific">Algibacter lectus</name>
    <dbReference type="NCBI Taxonomy" id="221126"/>
    <lineage>
        <taxon>Bacteria</taxon>
        <taxon>Pseudomonadati</taxon>
        <taxon>Bacteroidota</taxon>
        <taxon>Flavobacteriia</taxon>
        <taxon>Flavobacteriales</taxon>
        <taxon>Flavobacteriaceae</taxon>
        <taxon>Algibacter</taxon>
    </lineage>
</organism>
<dbReference type="Pfam" id="PF06580">
    <property type="entry name" value="His_kinase"/>
    <property type="match status" value="1"/>
</dbReference>
<feature type="transmembrane region" description="Helical" evidence="1">
    <location>
        <begin position="108"/>
        <end position="127"/>
    </location>
</feature>
<name>A0A090WRX9_9FLAO</name>
<evidence type="ECO:0000256" key="1">
    <source>
        <dbReference type="SAM" id="Phobius"/>
    </source>
</evidence>
<feature type="transmembrane region" description="Helical" evidence="1">
    <location>
        <begin position="200"/>
        <end position="221"/>
    </location>
</feature>
<comment type="caution">
    <text evidence="4">The sequence shown here is derived from an EMBL/GenBank/DDBJ whole genome shotgun (WGS) entry which is preliminary data.</text>
</comment>
<dbReference type="InterPro" id="IPR011623">
    <property type="entry name" value="7TMR_DISM_rcpt_extracell_dom1"/>
</dbReference>
<keyword evidence="4" id="KW-0238">DNA-binding</keyword>
<dbReference type="Proteomes" id="UP000029643">
    <property type="component" value="Unassembled WGS sequence"/>
</dbReference>
<dbReference type="GO" id="GO:0000155">
    <property type="term" value="F:phosphorelay sensor kinase activity"/>
    <property type="evidence" value="ECO:0007669"/>
    <property type="project" value="InterPro"/>
</dbReference>
<dbReference type="InterPro" id="IPR036890">
    <property type="entry name" value="HATPase_C_sf"/>
</dbReference>
<gene>
    <name evidence="4" type="ORF">JCM19274_3188</name>
</gene>
<evidence type="ECO:0000259" key="2">
    <source>
        <dbReference type="Pfam" id="PF06580"/>
    </source>
</evidence>
<feature type="transmembrane region" description="Helical" evidence="1">
    <location>
        <begin position="75"/>
        <end position="96"/>
    </location>
</feature>
<feature type="transmembrane region" description="Helical" evidence="1">
    <location>
        <begin position="165"/>
        <end position="188"/>
    </location>
</feature>
<feature type="transmembrane region" description="Helical" evidence="1">
    <location>
        <begin position="37"/>
        <end position="55"/>
    </location>
</feature>
<keyword evidence="1" id="KW-0812">Transmembrane</keyword>
<sequence>MSTFFLNFNTWVQGVLFILIVYHTSAFFITKDKSLGGVYAAYLFLVFLYLIPKTNNESSMLLANYYSSFFRRANWIIQVYYWLLYAWFSLLFLSISKKSKILSSIIKWYIKSAFVISTMVYVIDLFAFDNYYFVWYFITVFMPVSLLIVFVFLKTISKFKDVLNTYFVVGVVFFVGFSLLAIIFSYFPRFFFKGFSPIDVFIFGVLIEAIALSVGLGYKFFLFREESFKLEQLKNAFENEINELKLASLHSQMNPHFIFNALNSIKLYIINNDRDRAAYYLTRFSKLIRKILEASNKNEVTLKEELETIDLYLNIENIRFKNQIEVLVSVDNTINLEQVKLPPLILQPFLENAIWHGLSSKKNDKKITIDISKYNTHFVSIKIEDNGIGRKASAKIKAEKSIKRKSVGIQLTKERLDRFVKYKKHNYTLSYRDVVSVNNEAAGTVVFLALPLV</sequence>
<dbReference type="GO" id="GO:0016020">
    <property type="term" value="C:membrane"/>
    <property type="evidence" value="ECO:0007669"/>
    <property type="project" value="InterPro"/>
</dbReference>
<dbReference type="STRING" id="221126.SAMN04489722_104163"/>
<keyword evidence="4" id="KW-0418">Kinase</keyword>
<dbReference type="EMBL" id="BBNU01000007">
    <property type="protein sequence ID" value="GAL79776.1"/>
    <property type="molecule type" value="Genomic_DNA"/>
</dbReference>